<dbReference type="Pfam" id="PF09339">
    <property type="entry name" value="HTH_IclR"/>
    <property type="match status" value="1"/>
</dbReference>
<dbReference type="EMBL" id="UFQC01000055">
    <property type="protein sequence ID" value="SSW73565.1"/>
    <property type="molecule type" value="Genomic_DNA"/>
</dbReference>
<evidence type="ECO:0000256" key="2">
    <source>
        <dbReference type="ARBA" id="ARBA00023125"/>
    </source>
</evidence>
<accession>A0A446D0I6</accession>
<dbReference type="AlphaFoldDB" id="A0A446D0I6"/>
<protein>
    <submittedName>
        <fullName evidence="6">DNA-binding transcriptional repressor YiaJ</fullName>
    </submittedName>
</protein>
<gene>
    <name evidence="6" type="primary">yiaJ_4</name>
    <name evidence="6" type="ORF">AVE30378_05911</name>
</gene>
<keyword evidence="3" id="KW-0804">Transcription</keyword>
<proteinExistence type="predicted"/>
<dbReference type="GO" id="GO:0045892">
    <property type="term" value="P:negative regulation of DNA-templated transcription"/>
    <property type="evidence" value="ECO:0007669"/>
    <property type="project" value="TreeGrafter"/>
</dbReference>
<dbReference type="GO" id="GO:0003677">
    <property type="term" value="F:DNA binding"/>
    <property type="evidence" value="ECO:0007669"/>
    <property type="project" value="UniProtKB-KW"/>
</dbReference>
<keyword evidence="1" id="KW-0805">Transcription regulation</keyword>
<evidence type="ECO:0000313" key="7">
    <source>
        <dbReference type="Proteomes" id="UP000289465"/>
    </source>
</evidence>
<dbReference type="PANTHER" id="PTHR30136">
    <property type="entry name" value="HELIX-TURN-HELIX TRANSCRIPTIONAL REGULATOR, ICLR FAMILY"/>
    <property type="match status" value="1"/>
</dbReference>
<dbReference type="SUPFAM" id="SSF55781">
    <property type="entry name" value="GAF domain-like"/>
    <property type="match status" value="1"/>
</dbReference>
<dbReference type="PANTHER" id="PTHR30136:SF8">
    <property type="entry name" value="TRANSCRIPTIONAL REGULATORY PROTEIN"/>
    <property type="match status" value="1"/>
</dbReference>
<dbReference type="InterPro" id="IPR014757">
    <property type="entry name" value="Tscrpt_reg_IclR_C"/>
</dbReference>
<dbReference type="PROSITE" id="PS51077">
    <property type="entry name" value="HTH_ICLR"/>
    <property type="match status" value="1"/>
</dbReference>
<dbReference type="Proteomes" id="UP000289465">
    <property type="component" value="Unassembled WGS sequence"/>
</dbReference>
<dbReference type="GO" id="GO:0003700">
    <property type="term" value="F:DNA-binding transcription factor activity"/>
    <property type="evidence" value="ECO:0007669"/>
    <property type="project" value="TreeGrafter"/>
</dbReference>
<feature type="domain" description="IclR-ED" evidence="5">
    <location>
        <begin position="61"/>
        <end position="242"/>
    </location>
</feature>
<dbReference type="InterPro" id="IPR005471">
    <property type="entry name" value="Tscrpt_reg_IclR_N"/>
</dbReference>
<dbReference type="SUPFAM" id="SSF46785">
    <property type="entry name" value="Winged helix' DNA-binding domain"/>
    <property type="match status" value="1"/>
</dbReference>
<name>A0A446D0I6_9BURK</name>
<feature type="domain" description="HTH iclR-type" evidence="4">
    <location>
        <begin position="1"/>
        <end position="60"/>
    </location>
</feature>
<dbReference type="InterPro" id="IPR036388">
    <property type="entry name" value="WH-like_DNA-bd_sf"/>
</dbReference>
<evidence type="ECO:0000256" key="3">
    <source>
        <dbReference type="ARBA" id="ARBA00023163"/>
    </source>
</evidence>
<sequence>MEVAGAILQILRGSARSMELRELALIGGVSASRLHHYLVSLVRLGLVHRDPATARYELGPFAMELGLVAADELPAQHASAPWLRKLSEETGESSFFAVPSPRGALIVRWEQGAHPLTVHARLGTIMPILTSATGLIWLAFAEQQSRAVFEGELRRVSPAARKKVQRERLAQADEVRRQGMAAARGTMIANVNAVACPVMGRSGALIGILTVLGLGPGFDSSAQGDIAKRLRHCALAFGSRQA</sequence>
<dbReference type="SMART" id="SM00346">
    <property type="entry name" value="HTH_ICLR"/>
    <property type="match status" value="1"/>
</dbReference>
<dbReference type="InterPro" id="IPR036390">
    <property type="entry name" value="WH_DNA-bd_sf"/>
</dbReference>
<evidence type="ECO:0000313" key="6">
    <source>
        <dbReference type="EMBL" id="SSW73565.1"/>
    </source>
</evidence>
<dbReference type="Pfam" id="PF01614">
    <property type="entry name" value="IclR_C"/>
    <property type="match status" value="1"/>
</dbReference>
<dbReference type="InterPro" id="IPR029016">
    <property type="entry name" value="GAF-like_dom_sf"/>
</dbReference>
<keyword evidence="2 6" id="KW-0238">DNA-binding</keyword>
<dbReference type="Gene3D" id="1.10.10.10">
    <property type="entry name" value="Winged helix-like DNA-binding domain superfamily/Winged helix DNA-binding domain"/>
    <property type="match status" value="1"/>
</dbReference>
<evidence type="ECO:0000256" key="1">
    <source>
        <dbReference type="ARBA" id="ARBA00023015"/>
    </source>
</evidence>
<dbReference type="InterPro" id="IPR050707">
    <property type="entry name" value="HTH_MetabolicPath_Reg"/>
</dbReference>
<dbReference type="PROSITE" id="PS51078">
    <property type="entry name" value="ICLR_ED"/>
    <property type="match status" value="1"/>
</dbReference>
<evidence type="ECO:0000259" key="4">
    <source>
        <dbReference type="PROSITE" id="PS51077"/>
    </source>
</evidence>
<dbReference type="Gene3D" id="3.30.450.40">
    <property type="match status" value="1"/>
</dbReference>
<organism evidence="6 7">
    <name type="scientific">Achromobacter veterisilvae</name>
    <dbReference type="NCBI Taxonomy" id="2069367"/>
    <lineage>
        <taxon>Bacteria</taxon>
        <taxon>Pseudomonadati</taxon>
        <taxon>Pseudomonadota</taxon>
        <taxon>Betaproteobacteria</taxon>
        <taxon>Burkholderiales</taxon>
        <taxon>Alcaligenaceae</taxon>
        <taxon>Achromobacter</taxon>
    </lineage>
</organism>
<evidence type="ECO:0000259" key="5">
    <source>
        <dbReference type="PROSITE" id="PS51078"/>
    </source>
</evidence>
<reference evidence="6 7" key="1">
    <citation type="submission" date="2018-07" db="EMBL/GenBank/DDBJ databases">
        <authorList>
            <person name="Peeters C."/>
        </authorList>
    </citation>
    <scope>NUCLEOTIDE SEQUENCE [LARGE SCALE GENOMIC DNA]</scope>
    <source>
        <strain evidence="6 7">LMG 30378</strain>
    </source>
</reference>